<feature type="region of interest" description="Disordered" evidence="7">
    <location>
        <begin position="358"/>
        <end position="437"/>
    </location>
</feature>
<dbReference type="PANTHER" id="PTHR31669:SF282">
    <property type="entry name" value="PROTEIN FAR1-RELATED SEQUENCE"/>
    <property type="match status" value="1"/>
</dbReference>
<feature type="compositionally biased region" description="Basic and acidic residues" evidence="7">
    <location>
        <begin position="16"/>
        <end position="30"/>
    </location>
</feature>
<evidence type="ECO:0000256" key="5">
    <source>
        <dbReference type="PROSITE-ProRule" id="PRU00325"/>
    </source>
</evidence>
<dbReference type="EMBL" id="JAKUCV010001766">
    <property type="protein sequence ID" value="KAJ4845117.1"/>
    <property type="molecule type" value="Genomic_DNA"/>
</dbReference>
<dbReference type="GO" id="GO:0008270">
    <property type="term" value="F:zinc ion binding"/>
    <property type="evidence" value="ECO:0007669"/>
    <property type="project" value="UniProtKB-UniRule"/>
</dbReference>
<dbReference type="GO" id="GO:0005634">
    <property type="term" value="C:nucleus"/>
    <property type="evidence" value="ECO:0007669"/>
    <property type="project" value="UniProtKB-SubCell"/>
</dbReference>
<reference evidence="9" key="1">
    <citation type="submission" date="2022-02" db="EMBL/GenBank/DDBJ databases">
        <authorList>
            <person name="Henning P.M."/>
            <person name="McCubbin A.G."/>
            <person name="Shore J.S."/>
        </authorList>
    </citation>
    <scope>NUCLEOTIDE SEQUENCE</scope>
    <source>
        <strain evidence="9">F60SS</strain>
        <tissue evidence="9">Leaves</tissue>
    </source>
</reference>
<dbReference type="InterPro" id="IPR006564">
    <property type="entry name" value="Znf_PMZ"/>
</dbReference>
<feature type="compositionally biased region" description="Basic and acidic residues" evidence="7">
    <location>
        <begin position="358"/>
        <end position="369"/>
    </location>
</feature>
<comment type="similarity">
    <text evidence="1 6">Belongs to the FHY3/FAR1 family.</text>
</comment>
<dbReference type="GO" id="GO:0006355">
    <property type="term" value="P:regulation of DNA-templated transcription"/>
    <property type="evidence" value="ECO:0007669"/>
    <property type="project" value="UniProtKB-UniRule"/>
</dbReference>
<keyword evidence="2 6" id="KW-0479">Metal-binding</keyword>
<evidence type="ECO:0000313" key="9">
    <source>
        <dbReference type="EMBL" id="KAJ4845117.1"/>
    </source>
</evidence>
<evidence type="ECO:0000259" key="8">
    <source>
        <dbReference type="PROSITE" id="PS50966"/>
    </source>
</evidence>
<feature type="compositionally biased region" description="Low complexity" evidence="7">
    <location>
        <begin position="371"/>
        <end position="383"/>
    </location>
</feature>
<feature type="compositionally biased region" description="Polar residues" evidence="7">
    <location>
        <begin position="423"/>
        <end position="437"/>
    </location>
</feature>
<feature type="region of interest" description="Disordered" evidence="7">
    <location>
        <begin position="475"/>
        <end position="509"/>
    </location>
</feature>
<sequence length="509" mass="58382">MTTSNDTATTQVRNSQNEKDASHEEDQYGHDKSMSSMMHHVNDDFSFKVGMFFNSEDEAYNTYNAYAIKKGFGVRKGQKHYDKHGELIRRELVCSCEGHSSVRAPHEEVQRERLYQLKEKWSPAFSCNNFSAGIRSTQRSESTNNVFTQMSCKTMTLSEFVRHYEERSREMRDSELHNDFISRGKPRLLIEKSGILKHASTVYTRAIFNKFQHEFLQGLTEVIVNKITVENCSTFTLESNHIVQFDVVDSSINCTCHMFEVMGLLCCHALKVLHELKVTVIPPQYVIKRWTKEAKVGLGFQNYINEECNAASSSITTRLNGLMRRAFAVMSIATNDKHITEMAHQHLDKAEIEYTKCHAESSQDKDKGYDAQASNNVNSSASQPEKQILDPSTRWARGQKNRRMKPQFEKSKKRAPKRKNSSHQETNTSFPDQNISDVPQSLLNTEMQSDVTYFQNYTAYNMPLGNFQGNFTNQESTSLFPMDNRLTSQGSFNPNQKSASSWTNDNNKK</sequence>
<dbReference type="Pfam" id="PF03101">
    <property type="entry name" value="FAR1"/>
    <property type="match status" value="1"/>
</dbReference>
<keyword evidence="10" id="KW-1185">Reference proteome</keyword>
<dbReference type="PROSITE" id="PS50966">
    <property type="entry name" value="ZF_SWIM"/>
    <property type="match status" value="1"/>
</dbReference>
<evidence type="ECO:0000256" key="2">
    <source>
        <dbReference type="ARBA" id="ARBA00022723"/>
    </source>
</evidence>
<evidence type="ECO:0000256" key="1">
    <source>
        <dbReference type="ARBA" id="ARBA00005889"/>
    </source>
</evidence>
<evidence type="ECO:0000256" key="7">
    <source>
        <dbReference type="SAM" id="MobiDB-lite"/>
    </source>
</evidence>
<comment type="caution">
    <text evidence="9">The sequence shown here is derived from an EMBL/GenBank/DDBJ whole genome shotgun (WGS) entry which is preliminary data.</text>
</comment>
<dbReference type="InterPro" id="IPR004330">
    <property type="entry name" value="FAR1_DNA_bnd_dom"/>
</dbReference>
<evidence type="ECO:0000313" key="10">
    <source>
        <dbReference type="Proteomes" id="UP001141552"/>
    </source>
</evidence>
<feature type="compositionally biased region" description="Basic residues" evidence="7">
    <location>
        <begin position="397"/>
        <end position="421"/>
    </location>
</feature>
<dbReference type="OrthoDB" id="2402896at2759"/>
<keyword evidence="3 5" id="KW-0863">Zinc-finger</keyword>
<dbReference type="InterPro" id="IPR031052">
    <property type="entry name" value="FHY3/FAR1"/>
</dbReference>
<dbReference type="PANTHER" id="PTHR31669">
    <property type="entry name" value="PROTEIN FAR1-RELATED SEQUENCE 10-RELATED"/>
    <property type="match status" value="1"/>
</dbReference>
<evidence type="ECO:0000256" key="4">
    <source>
        <dbReference type="ARBA" id="ARBA00022833"/>
    </source>
</evidence>
<reference evidence="9" key="2">
    <citation type="journal article" date="2023" name="Plants (Basel)">
        <title>Annotation of the Turnera subulata (Passifloraceae) Draft Genome Reveals the S-Locus Evolved after the Divergence of Turneroideae from Passifloroideae in a Stepwise Manner.</title>
        <authorList>
            <person name="Henning P.M."/>
            <person name="Roalson E.H."/>
            <person name="Mir W."/>
            <person name="McCubbin A.G."/>
            <person name="Shore J.S."/>
        </authorList>
    </citation>
    <scope>NUCLEOTIDE SEQUENCE</scope>
    <source>
        <strain evidence="9">F60SS</strain>
    </source>
</reference>
<dbReference type="AlphaFoldDB" id="A0A9Q0JLA1"/>
<feature type="domain" description="SWIM-type" evidence="8">
    <location>
        <begin position="241"/>
        <end position="277"/>
    </location>
</feature>
<dbReference type="Proteomes" id="UP001141552">
    <property type="component" value="Unassembled WGS sequence"/>
</dbReference>
<feature type="compositionally biased region" description="Polar residues" evidence="7">
    <location>
        <begin position="1"/>
        <end position="15"/>
    </location>
</feature>
<evidence type="ECO:0000256" key="6">
    <source>
        <dbReference type="RuleBase" id="RU367018"/>
    </source>
</evidence>
<keyword evidence="6" id="KW-0539">Nucleus</keyword>
<name>A0A9Q0JLA1_9ROSI</name>
<dbReference type="SMART" id="SM00575">
    <property type="entry name" value="ZnF_PMZ"/>
    <property type="match status" value="1"/>
</dbReference>
<protein>
    <recommendedName>
        <fullName evidence="6">Protein FAR1-RELATED SEQUENCE</fullName>
    </recommendedName>
</protein>
<dbReference type="Pfam" id="PF04434">
    <property type="entry name" value="SWIM"/>
    <property type="match status" value="1"/>
</dbReference>
<keyword evidence="4 6" id="KW-0862">Zinc</keyword>
<accession>A0A9Q0JLA1</accession>
<dbReference type="InterPro" id="IPR007527">
    <property type="entry name" value="Znf_SWIM"/>
</dbReference>
<comment type="function">
    <text evidence="6">Putative transcription activator involved in regulating light control of development.</text>
</comment>
<organism evidence="9 10">
    <name type="scientific">Turnera subulata</name>
    <dbReference type="NCBI Taxonomy" id="218843"/>
    <lineage>
        <taxon>Eukaryota</taxon>
        <taxon>Viridiplantae</taxon>
        <taxon>Streptophyta</taxon>
        <taxon>Embryophyta</taxon>
        <taxon>Tracheophyta</taxon>
        <taxon>Spermatophyta</taxon>
        <taxon>Magnoliopsida</taxon>
        <taxon>eudicotyledons</taxon>
        <taxon>Gunneridae</taxon>
        <taxon>Pentapetalae</taxon>
        <taxon>rosids</taxon>
        <taxon>fabids</taxon>
        <taxon>Malpighiales</taxon>
        <taxon>Passifloraceae</taxon>
        <taxon>Turnera</taxon>
    </lineage>
</organism>
<proteinExistence type="inferred from homology"/>
<comment type="subcellular location">
    <subcellularLocation>
        <location evidence="6">Nucleus</location>
    </subcellularLocation>
</comment>
<feature type="region of interest" description="Disordered" evidence="7">
    <location>
        <begin position="1"/>
        <end position="30"/>
    </location>
</feature>
<gene>
    <name evidence="9" type="ORF">Tsubulata_037333</name>
</gene>
<evidence type="ECO:0000256" key="3">
    <source>
        <dbReference type="ARBA" id="ARBA00022771"/>
    </source>
</evidence>